<dbReference type="EnsemblPlants" id="OGLUM05G13610.1">
    <property type="protein sequence ID" value="OGLUM05G13610.1"/>
    <property type="gene ID" value="OGLUM05G13610"/>
</dbReference>
<feature type="compositionally biased region" description="Basic residues" evidence="1">
    <location>
        <begin position="30"/>
        <end position="39"/>
    </location>
</feature>
<protein>
    <submittedName>
        <fullName evidence="2">Uncharacterized protein</fullName>
    </submittedName>
</protein>
<feature type="compositionally biased region" description="Basic and acidic residues" evidence="1">
    <location>
        <begin position="16"/>
        <end position="29"/>
    </location>
</feature>
<dbReference type="HOGENOM" id="CLU_1780330_0_0_1"/>
<reference evidence="2" key="1">
    <citation type="submission" date="2015-04" db="UniProtKB">
        <authorList>
            <consortium name="EnsemblPlants"/>
        </authorList>
    </citation>
    <scope>IDENTIFICATION</scope>
</reference>
<evidence type="ECO:0000313" key="3">
    <source>
        <dbReference type="Proteomes" id="UP000026961"/>
    </source>
</evidence>
<accession>A0A0D9ZXV2</accession>
<dbReference type="AlphaFoldDB" id="A0A0D9ZXV2"/>
<dbReference type="Proteomes" id="UP000026961">
    <property type="component" value="Chromosome 5"/>
</dbReference>
<feature type="region of interest" description="Disordered" evidence="1">
    <location>
        <begin position="1"/>
        <end position="39"/>
    </location>
</feature>
<proteinExistence type="predicted"/>
<dbReference type="Gramene" id="OGLUM05G13610.1">
    <property type="protein sequence ID" value="OGLUM05G13610.1"/>
    <property type="gene ID" value="OGLUM05G13610"/>
</dbReference>
<evidence type="ECO:0000256" key="1">
    <source>
        <dbReference type="SAM" id="MobiDB-lite"/>
    </source>
</evidence>
<reference evidence="2" key="2">
    <citation type="submission" date="2018-05" db="EMBL/GenBank/DDBJ databases">
        <title>OgluRS3 (Oryza glumaepatula Reference Sequence Version 3).</title>
        <authorList>
            <person name="Zhang J."/>
            <person name="Kudrna D."/>
            <person name="Lee S."/>
            <person name="Talag J."/>
            <person name="Welchert J."/>
            <person name="Wing R.A."/>
        </authorList>
    </citation>
    <scope>NUCLEOTIDE SEQUENCE [LARGE SCALE GENOMIC DNA]</scope>
</reference>
<keyword evidence="3" id="KW-1185">Reference proteome</keyword>
<organism evidence="2">
    <name type="scientific">Oryza glumipatula</name>
    <dbReference type="NCBI Taxonomy" id="40148"/>
    <lineage>
        <taxon>Eukaryota</taxon>
        <taxon>Viridiplantae</taxon>
        <taxon>Streptophyta</taxon>
        <taxon>Embryophyta</taxon>
        <taxon>Tracheophyta</taxon>
        <taxon>Spermatophyta</taxon>
        <taxon>Magnoliopsida</taxon>
        <taxon>Liliopsida</taxon>
        <taxon>Poales</taxon>
        <taxon>Poaceae</taxon>
        <taxon>BOP clade</taxon>
        <taxon>Oryzoideae</taxon>
        <taxon>Oryzeae</taxon>
        <taxon>Oryzinae</taxon>
        <taxon>Oryza</taxon>
    </lineage>
</organism>
<sequence>MAVGEPMLSRKHPRPQQRESRSSHTELRIPPRRRHSRHRHRLVAIHDSAFIPNPLPATSASPSYLYPRPPHAVVYLAQLPLPSSVVGSCPPFSAAFAPTHRPPLPLPLIDWTSTRCHPRHLATSAIIRLSRLSLPPPAAPSRLHPR</sequence>
<name>A0A0D9ZXV2_9ORYZ</name>
<evidence type="ECO:0000313" key="2">
    <source>
        <dbReference type="EnsemblPlants" id="OGLUM05G13610.1"/>
    </source>
</evidence>